<comment type="caution">
    <text evidence="1">The sequence shown here is derived from an EMBL/GenBank/DDBJ whole genome shotgun (WGS) entry which is preliminary data.</text>
</comment>
<organism evidence="1 2">
    <name type="scientific">Naganishia vaughanmartiniae</name>
    <dbReference type="NCBI Taxonomy" id="1424756"/>
    <lineage>
        <taxon>Eukaryota</taxon>
        <taxon>Fungi</taxon>
        <taxon>Dikarya</taxon>
        <taxon>Basidiomycota</taxon>
        <taxon>Agaricomycotina</taxon>
        <taxon>Tremellomycetes</taxon>
        <taxon>Filobasidiales</taxon>
        <taxon>Filobasidiaceae</taxon>
        <taxon>Naganishia</taxon>
    </lineage>
</organism>
<reference evidence="1" key="1">
    <citation type="submission" date="2023-04" db="EMBL/GenBank/DDBJ databases">
        <title>Draft Genome sequencing of Naganishia species isolated from polar environments using Oxford Nanopore Technology.</title>
        <authorList>
            <person name="Leo P."/>
            <person name="Venkateswaran K."/>
        </authorList>
    </citation>
    <scope>NUCLEOTIDE SEQUENCE</scope>
    <source>
        <strain evidence="1">MNA-CCFEE 5425</strain>
    </source>
</reference>
<proteinExistence type="predicted"/>
<keyword evidence="2" id="KW-1185">Reference proteome</keyword>
<evidence type="ECO:0000313" key="1">
    <source>
        <dbReference type="EMBL" id="KAJ9114333.1"/>
    </source>
</evidence>
<protein>
    <submittedName>
        <fullName evidence="1">Uncharacterized protein</fullName>
    </submittedName>
</protein>
<accession>A0ACC2WSA8</accession>
<dbReference type="Proteomes" id="UP001243375">
    <property type="component" value="Unassembled WGS sequence"/>
</dbReference>
<name>A0ACC2WSA8_9TREE</name>
<dbReference type="EMBL" id="JASBWU010000019">
    <property type="protein sequence ID" value="KAJ9114333.1"/>
    <property type="molecule type" value="Genomic_DNA"/>
</dbReference>
<gene>
    <name evidence="1" type="ORF">QFC22_005785</name>
</gene>
<sequence length="1121" mass="123486">MSQSDPESLATAVSSTVPPETGSTLGAGQISATEKTPDLLGKPIRPSAFPIAANERSISAVTPNAPNSGHIFEKQFDPEGMILGEKATGKPGRREDDRASKRSKISLRKSRKVKKSVARFEKNRENAIDWSPSGMWSVFKQKLKNPSHPSTTSQSALGETEGASGSTLGSYFRPQAKSANSSASVGGRQYAGSQLGYDEDGQVIEPVEPVSLVVVESDLLDFVPLAKSDNGSASAAAQNDAHFTTYRTGVDDGGSSSAHPRNSHIHGGQVETGGQTDSEGKSWARRVADSIIGSARPRSGHRQNVVDDGSSIRRENKPLWIQRTWIWEAVVERTVPALRYFCDSSFPEASKEKSYRKEMHFTLRRGAISASCFYVVAWVLTAALMARPFNVMSWAGYLASTAVRRPQSYVKISLLTAPSLSGSQFFILPLPFFVIFDFIRHRPTFYQWWLWFATWSFSVVVITDMHLCGYYTKHRNCGNKDFLGLFYWGLGIPGSDVSKFGQLATQAAQVAERKANALSKRFVSYIFHEVRVPLNTALLALQNLQGEEVFGHCDHEQTEMVEGLHGSLTMMEKVLNDVLSFNRMESGRFTQARKPFDFHKSVQIVFLSHRAQALAGNLYLESDLDPEIDRLGGRFMGDEMRLRQVMSNFTSNALKFTTEGGIRVVTKLLFPRMESSAQTPSEEMSEESRERHYSLGSSDKSSPYNVETPGGTQVQLNQLESQNPGAVSTGSEKLSGFGHHYTNSQHMKAAQPGQKAIIRVEVHDTGVGLHPRDVKDNKLFSPYTQTEIGRRQGGKGTGLGLALCQQIIKLMGGRLGVESQLGQGSCFWFEIALMIAPPEKSPPPGSERKSTCDLPVVHSSDFARSRRRSSFSPNQTLSAHLAPLQESDSSPEPHDHDPLNLPIQSGVPAENALDVIDAQVHNSMFAHMSGLGDSGVVPPLQTMQQMQQSSDLPTSNKTSSTAKKTEGTKFTKCSEEERLHCLVVDDDTMTRKLMSRMLQRLGHDVSQAENGSLALDMVRERHFGHEKQFDILFLDNQMPVMSGVETARELRRIACPIFIVGATGNALKEDQDEYIEAGADQVLTKPLKQPQMQAMLELGKKRAAGETQPKDNLPRLSQPQV</sequence>
<evidence type="ECO:0000313" key="2">
    <source>
        <dbReference type="Proteomes" id="UP001243375"/>
    </source>
</evidence>